<protein>
    <submittedName>
        <fullName evidence="2">Uncharacterized protein</fullName>
    </submittedName>
</protein>
<keyword evidence="1" id="KW-0812">Transmembrane</keyword>
<proteinExistence type="predicted"/>
<keyword evidence="3" id="KW-1185">Reference proteome</keyword>
<dbReference type="Proteomes" id="UP001589747">
    <property type="component" value="Unassembled WGS sequence"/>
</dbReference>
<accession>A0ABV5KPM7</accession>
<feature type="transmembrane region" description="Helical" evidence="1">
    <location>
        <begin position="21"/>
        <end position="43"/>
    </location>
</feature>
<sequence length="98" mass="10944">MSSTAMRITRAAKDESTQINAFLLTASFGFVFMVGGLFFGWLMRINPSFQNGTCAYIVTVCEGVINPFMGVRPAKRHVSRAALFLFVPEKDKLFDRAK</sequence>
<dbReference type="EMBL" id="JBHMDO010000024">
    <property type="protein sequence ID" value="MFB9327175.1"/>
    <property type="molecule type" value="Genomic_DNA"/>
</dbReference>
<name>A0ABV5KPM7_9BACL</name>
<keyword evidence="1" id="KW-0472">Membrane</keyword>
<organism evidence="2 3">
    <name type="scientific">Paenibacillus aurantiacus</name>
    <dbReference type="NCBI Taxonomy" id="1936118"/>
    <lineage>
        <taxon>Bacteria</taxon>
        <taxon>Bacillati</taxon>
        <taxon>Bacillota</taxon>
        <taxon>Bacilli</taxon>
        <taxon>Bacillales</taxon>
        <taxon>Paenibacillaceae</taxon>
        <taxon>Paenibacillus</taxon>
    </lineage>
</organism>
<comment type="caution">
    <text evidence="2">The sequence shown here is derived from an EMBL/GenBank/DDBJ whole genome shotgun (WGS) entry which is preliminary data.</text>
</comment>
<evidence type="ECO:0000313" key="2">
    <source>
        <dbReference type="EMBL" id="MFB9327175.1"/>
    </source>
</evidence>
<gene>
    <name evidence="2" type="ORF">ACFFSY_14705</name>
</gene>
<dbReference type="RefSeq" id="WP_377495207.1">
    <property type="nucleotide sequence ID" value="NZ_JBHMDO010000024.1"/>
</dbReference>
<evidence type="ECO:0000313" key="3">
    <source>
        <dbReference type="Proteomes" id="UP001589747"/>
    </source>
</evidence>
<reference evidence="2 3" key="1">
    <citation type="submission" date="2024-09" db="EMBL/GenBank/DDBJ databases">
        <authorList>
            <person name="Sun Q."/>
            <person name="Mori K."/>
        </authorList>
    </citation>
    <scope>NUCLEOTIDE SEQUENCE [LARGE SCALE GENOMIC DNA]</scope>
    <source>
        <strain evidence="2 3">TISTR 2452</strain>
    </source>
</reference>
<keyword evidence="1" id="KW-1133">Transmembrane helix</keyword>
<evidence type="ECO:0000256" key="1">
    <source>
        <dbReference type="SAM" id="Phobius"/>
    </source>
</evidence>